<feature type="region of interest" description="Disordered" evidence="1">
    <location>
        <begin position="631"/>
        <end position="652"/>
    </location>
</feature>
<feature type="compositionally biased region" description="Basic and acidic residues" evidence="1">
    <location>
        <begin position="2080"/>
        <end position="2089"/>
    </location>
</feature>
<feature type="region of interest" description="Disordered" evidence="1">
    <location>
        <begin position="477"/>
        <end position="514"/>
    </location>
</feature>
<feature type="region of interest" description="Disordered" evidence="1">
    <location>
        <begin position="1386"/>
        <end position="1424"/>
    </location>
</feature>
<comment type="caution">
    <text evidence="3">The sequence shown here is derived from an EMBL/GenBank/DDBJ whole genome shotgun (WGS) entry which is preliminary data.</text>
</comment>
<gene>
    <name evidence="3" type="ORF">Vretimale_7360</name>
</gene>
<dbReference type="InterPro" id="IPR001245">
    <property type="entry name" value="Ser-Thr/Tyr_kinase_cat_dom"/>
</dbReference>
<dbReference type="PROSITE" id="PS00108">
    <property type="entry name" value="PROTEIN_KINASE_ST"/>
    <property type="match status" value="1"/>
</dbReference>
<feature type="region of interest" description="Disordered" evidence="1">
    <location>
        <begin position="553"/>
        <end position="583"/>
    </location>
</feature>
<dbReference type="PROSITE" id="PS50011">
    <property type="entry name" value="PROTEIN_KINASE_DOM"/>
    <property type="match status" value="1"/>
</dbReference>
<dbReference type="GO" id="GO:0004674">
    <property type="term" value="F:protein serine/threonine kinase activity"/>
    <property type="evidence" value="ECO:0007669"/>
    <property type="project" value="TreeGrafter"/>
</dbReference>
<feature type="region of interest" description="Disordered" evidence="1">
    <location>
        <begin position="2079"/>
        <end position="2109"/>
    </location>
</feature>
<evidence type="ECO:0000313" key="4">
    <source>
        <dbReference type="Proteomes" id="UP000722791"/>
    </source>
</evidence>
<name>A0A8J4G9F7_9CHLO</name>
<dbReference type="PANTHER" id="PTHR44329">
    <property type="entry name" value="SERINE/THREONINE-PROTEIN KINASE TNNI3K-RELATED"/>
    <property type="match status" value="1"/>
</dbReference>
<feature type="compositionally biased region" description="Basic and acidic residues" evidence="1">
    <location>
        <begin position="477"/>
        <end position="486"/>
    </location>
</feature>
<feature type="compositionally biased region" description="Gly residues" evidence="1">
    <location>
        <begin position="1414"/>
        <end position="1424"/>
    </location>
</feature>
<feature type="compositionally biased region" description="Polar residues" evidence="1">
    <location>
        <begin position="234"/>
        <end position="244"/>
    </location>
</feature>
<feature type="region of interest" description="Disordered" evidence="1">
    <location>
        <begin position="25"/>
        <end position="103"/>
    </location>
</feature>
<dbReference type="Pfam" id="PF07714">
    <property type="entry name" value="PK_Tyr_Ser-Thr"/>
    <property type="match status" value="1"/>
</dbReference>
<feature type="compositionally biased region" description="Low complexity" evidence="1">
    <location>
        <begin position="245"/>
        <end position="255"/>
    </location>
</feature>
<feature type="compositionally biased region" description="Polar residues" evidence="1">
    <location>
        <begin position="93"/>
        <end position="103"/>
    </location>
</feature>
<feature type="compositionally biased region" description="Basic and acidic residues" evidence="1">
    <location>
        <begin position="1540"/>
        <end position="1558"/>
    </location>
</feature>
<reference evidence="3" key="1">
    <citation type="journal article" date="2021" name="Proc. Natl. Acad. Sci. U.S.A.">
        <title>Three genomes in the algal genus Volvox reveal the fate of a haploid sex-determining region after a transition to homothallism.</title>
        <authorList>
            <person name="Yamamoto K."/>
            <person name="Hamaji T."/>
            <person name="Kawai-Toyooka H."/>
            <person name="Matsuzaki R."/>
            <person name="Takahashi F."/>
            <person name="Nishimura Y."/>
            <person name="Kawachi M."/>
            <person name="Noguchi H."/>
            <person name="Minakuchi Y."/>
            <person name="Umen J.G."/>
            <person name="Toyoda A."/>
            <person name="Nozaki H."/>
        </authorList>
    </citation>
    <scope>NUCLEOTIDE SEQUENCE</scope>
    <source>
        <strain evidence="3">NIES-3785</strain>
    </source>
</reference>
<proteinExistence type="predicted"/>
<dbReference type="EMBL" id="BNCQ01000012">
    <property type="protein sequence ID" value="GIM02540.1"/>
    <property type="molecule type" value="Genomic_DNA"/>
</dbReference>
<dbReference type="GO" id="GO:0005524">
    <property type="term" value="F:ATP binding"/>
    <property type="evidence" value="ECO:0007669"/>
    <property type="project" value="InterPro"/>
</dbReference>
<dbReference type="SMART" id="SM00220">
    <property type="entry name" value="S_TKc"/>
    <property type="match status" value="1"/>
</dbReference>
<feature type="domain" description="Protein kinase" evidence="2">
    <location>
        <begin position="760"/>
        <end position="1070"/>
    </location>
</feature>
<feature type="compositionally biased region" description="Polar residues" evidence="1">
    <location>
        <begin position="156"/>
        <end position="175"/>
    </location>
</feature>
<feature type="compositionally biased region" description="Low complexity" evidence="1">
    <location>
        <begin position="1500"/>
        <end position="1537"/>
    </location>
</feature>
<dbReference type="FunFam" id="1.10.510.10:FF:001308">
    <property type="entry name" value="Predicted protein"/>
    <property type="match status" value="1"/>
</dbReference>
<dbReference type="Gene3D" id="1.10.510.10">
    <property type="entry name" value="Transferase(Phosphotransferase) domain 1"/>
    <property type="match status" value="1"/>
</dbReference>
<dbReference type="InterPro" id="IPR000719">
    <property type="entry name" value="Prot_kinase_dom"/>
</dbReference>
<dbReference type="Gene3D" id="3.30.200.20">
    <property type="entry name" value="Phosphorylase Kinase, domain 1"/>
    <property type="match status" value="1"/>
</dbReference>
<sequence length="2109" mass="217363">MMDDSPEEPPQSSCLCFPFWRSPRHQQAGDQLDLRGKPLGASLTSRTDGATSIKNRGQPRQDREVGEALSSSSQVTKETRVRRLQGRPKNNALLDSSASSGIVPTTDVHVKEPLKAAKVQTGCHGSEEGKSPSIQRAANGHLTQLSQQLISTSTNIATSPFPTISPMSSRTTPIAQQQQRQRNQPNEDTTQVIHLANFRRANSNVIPTRKPSMLGRPQLSAGDRPGSGGVSIPNHPSANSTAAGTQPPTTLSPSTASSFILARSNTGGVMELGSSQLPTLPSAISQPATTSTSEQRFQDAGGTLTGVLGGGPDILSSILSEGCQIPLGSSYLPSGELSRFPSLQVGISSVLNADTGHISTTAVEQLRQQILSEQLQGAGGRPIEVDNLEKVGQGSYGLVYRGVWQGALVAIKYLVSSSTQQLQISATEALLSKLLAHPNVVQTFACKVLELTSEFFQGGTRGRSSSSMERHVHDDYARGEVTERDAGLPSGDGDSGVPQPYTSDPLALGSGGDGQRIRRLHTAVPVAPNNYSNSPRCIARAPGIMAAMPDVAAMSASQPPPPPRRRHCSGIAGGAIEPGDSPLNTPCSRLRNCGDGSVATVVASERPAASAPHPDVAPVLLIPPGTAAITLDISSDTSSNSDPVPDPDPNPDVPAVQDRWHLPTHSLQRLRGSSFCRGPCAAPTAAEAAREPDGCGSPASAPACGASRQVRDIARSARLVMPQSSPLLGLDLTTAHKQLLAASCSGCGSNQPGSWGGGAAKVADGIVVGGADGCFMDLGLDGTAPATEQPLMVTAVSAKDPAAAAAKDESEEHLAAAGLLESFQSGDGFGAPYLEATDKAQPLQNTLAKYRVLLSQIQAKPGDFLTQIVMEFCDRGSLQWAIDKNIFRASSRWNARVALRALLRTAREIAQGMCHLHASQIMHGDLKPANVLLKSSRSDRRGFIAKVADFGLSKIVRMKERSSLECPADATGTIAYMAPEVLNGSMSPAADIYSFGVMLWQLVTGEKPFSDVHPGRVFVGVCSRTLQLEWPPEAHPMVRKLGVACLSFDKRQRPSFTKVARVLGVIETVVRNEGAAAAAAAAAMAAGVSAAAPQPFARRETSGGGMPLGPGVGVNPGMGQIGSDGAVPMVGASIQMTSSLCAALATANVSHIRSISMAQVDVEGCGVAAPAPGTAAGAAGFPASAPLGPTHSAARQHLPQRLLTSSSRTARPLKQAMVLGDTGAMAAAGGTTGTARHRGGGAISTGFSATASNSAGGAGSAQALSASTPAMPTAWMVRGNPSGSYSYSYSLPQAPCESGNSNLTDPTPRSASITVAGSTPAIQQHPYGAYPHGIAIDGSTARPPYALHISASNAGGSGGMSGVMPVWPAHFLLPGSDMRLLATCIMPTPTPPPPPTPSSPQQEPLSGADAYAAAGGGSKPGGGVGGGLQAPYNMQHVCHPAHIGVHGGYPAAGSGSHFNMHSHQYVHGTSQRPHHQYPQRQLAWPPGQGPVPQAHLYPGQFLAPQPSPQQPQQEHGQQQQEQQTVQLLQIQQEQLQQRPVQDRQHDQDLPHQHQHEQEGVGASGLEVRGPGIMTGGSNGCQNICAQQLPLPLPQQEQVQEWQSATHWPVLHDRELQRQGAVGQGNGDGWVMPHAAGVRAASVIDGHKEAFLAGSVSRLAAVAGVAGGCGSACAHDTGGSCEVAPGVPSSARADTKGFELESQDMLAGVLPAGTAAGGLPSVHAYLAMYPLLHTQPHYQQGVLTHSHSHPNVSQPRHTHAWVSAAPHHGSGSGFTGSTGGVGGTEQRLIHGAGFSPPLTAAAAAAAQGGVLGTSLLEPASFFSTQHHLMASPSPLCGGMISPYFAPYMSCISPSGGHVWPPLRGALGSIASEPETTAESIALRGITAEGATSTGAYAGVTGDDNAMCAGTGTRSVLVAATSNALAGDGDLSLGSLGFSGSASQTMATQNIAAAQSTLTAVKLPDDHAFVACLQQMCSPGMSSTWPIPAAAGPAKGPGSVIPRSLVSLSLTPTSAVSQLATAPATVVKADQPLSPPPPSRTSHELYAAVVAQPPPPYSSTNLGLSSGRGSVAAVAATVPYRNVDRDRERDTSPAPHGLQRHAILEGDEEGL</sequence>
<dbReference type="SUPFAM" id="SSF56112">
    <property type="entry name" value="Protein kinase-like (PK-like)"/>
    <property type="match status" value="1"/>
</dbReference>
<accession>A0A8J4G9F7</accession>
<evidence type="ECO:0000256" key="1">
    <source>
        <dbReference type="SAM" id="MobiDB-lite"/>
    </source>
</evidence>
<dbReference type="Proteomes" id="UP000722791">
    <property type="component" value="Unassembled WGS sequence"/>
</dbReference>
<dbReference type="InterPro" id="IPR011009">
    <property type="entry name" value="Kinase-like_dom_sf"/>
</dbReference>
<feature type="region of interest" description="Disordered" evidence="1">
    <location>
        <begin position="156"/>
        <end position="255"/>
    </location>
</feature>
<evidence type="ECO:0000313" key="3">
    <source>
        <dbReference type="EMBL" id="GIM02540.1"/>
    </source>
</evidence>
<dbReference type="PANTHER" id="PTHR44329:SF289">
    <property type="entry name" value="SERINE_THREONINE-PROTEIN KINASE VIK"/>
    <property type="match status" value="1"/>
</dbReference>
<dbReference type="InterPro" id="IPR008271">
    <property type="entry name" value="Ser/Thr_kinase_AS"/>
</dbReference>
<organism evidence="3 4">
    <name type="scientific">Volvox reticuliferus</name>
    <dbReference type="NCBI Taxonomy" id="1737510"/>
    <lineage>
        <taxon>Eukaryota</taxon>
        <taxon>Viridiplantae</taxon>
        <taxon>Chlorophyta</taxon>
        <taxon>core chlorophytes</taxon>
        <taxon>Chlorophyceae</taxon>
        <taxon>CS clade</taxon>
        <taxon>Chlamydomonadales</taxon>
        <taxon>Volvocaceae</taxon>
        <taxon>Volvox</taxon>
    </lineage>
</organism>
<feature type="compositionally biased region" description="Polar residues" evidence="1">
    <location>
        <begin position="42"/>
        <end position="55"/>
    </location>
</feature>
<dbReference type="InterPro" id="IPR051681">
    <property type="entry name" value="Ser/Thr_Kinases-Pseudokinases"/>
</dbReference>
<feature type="compositionally biased region" description="Pro residues" evidence="1">
    <location>
        <begin position="1388"/>
        <end position="1398"/>
    </location>
</feature>
<feature type="region of interest" description="Disordered" evidence="1">
    <location>
        <begin position="1466"/>
        <end position="1572"/>
    </location>
</feature>
<evidence type="ECO:0000259" key="2">
    <source>
        <dbReference type="PROSITE" id="PS50011"/>
    </source>
</evidence>
<protein>
    <recommendedName>
        <fullName evidence="2">Protein kinase domain-containing protein</fullName>
    </recommendedName>
</protein>
<feature type="compositionally biased region" description="Low complexity" evidence="1">
    <location>
        <begin position="634"/>
        <end position="643"/>
    </location>
</feature>